<keyword evidence="1" id="KW-0812">Transmembrane</keyword>
<dbReference type="AlphaFoldDB" id="A0A409YYX5"/>
<evidence type="ECO:0000256" key="1">
    <source>
        <dbReference type="SAM" id="Phobius"/>
    </source>
</evidence>
<dbReference type="InterPro" id="IPR036249">
    <property type="entry name" value="Thioredoxin-like_sf"/>
</dbReference>
<evidence type="ECO:0000259" key="2">
    <source>
        <dbReference type="PROSITE" id="PS50404"/>
    </source>
</evidence>
<keyword evidence="4" id="KW-1185">Reference proteome</keyword>
<gene>
    <name evidence="3" type="ORF">CVT24_012367</name>
</gene>
<dbReference type="PROSITE" id="PS50404">
    <property type="entry name" value="GST_NTER"/>
    <property type="match status" value="1"/>
</dbReference>
<evidence type="ECO:0000313" key="3">
    <source>
        <dbReference type="EMBL" id="PPR08123.1"/>
    </source>
</evidence>
<dbReference type="InterPro" id="IPR004046">
    <property type="entry name" value="GST_C"/>
</dbReference>
<keyword evidence="1" id="KW-0472">Membrane</keyword>
<evidence type="ECO:0000313" key="4">
    <source>
        <dbReference type="Proteomes" id="UP000284842"/>
    </source>
</evidence>
<protein>
    <recommendedName>
        <fullName evidence="2">GST N-terminal domain-containing protein</fullName>
    </recommendedName>
</protein>
<dbReference type="InterPro" id="IPR036282">
    <property type="entry name" value="Glutathione-S-Trfase_C_sf"/>
</dbReference>
<dbReference type="CDD" id="cd00299">
    <property type="entry name" value="GST_C_family"/>
    <property type="match status" value="1"/>
</dbReference>
<dbReference type="InParanoid" id="A0A409YYX5"/>
<sequence length="337" mass="37246">MSAIPKAVLYYSPISIWSAVVLLTIAEKGYGKDELEYRVVDIGKGENFDPTFLRINPKATVPTLVVPYENSLTGGTESRYKALTGTIAAVEFLDKSRSPLSRTHTTSQAPAPALTPATIAGSNVCKTVIDDIIHSNEADPNTLRFMNGRNQEQLQKVAKQYLGMCQERQAVLKGYLGQADDGTIKVSDKVKGLWTEKLHQTTFLIEVYQEAEKARDQLSENGKATRDRYVDMAKQVWEAQLGAVLGRLNKEISGPYILGDQFSIADLHVAGWLSCLASLVGATGDDSGKAVVDKIEEYVGNGFKIDKEENKKSKIEIFWDGLKVRESWKLVYSEGLY</sequence>
<organism evidence="3 4">
    <name type="scientific">Panaeolus cyanescens</name>
    <dbReference type="NCBI Taxonomy" id="181874"/>
    <lineage>
        <taxon>Eukaryota</taxon>
        <taxon>Fungi</taxon>
        <taxon>Dikarya</taxon>
        <taxon>Basidiomycota</taxon>
        <taxon>Agaricomycotina</taxon>
        <taxon>Agaricomycetes</taxon>
        <taxon>Agaricomycetidae</taxon>
        <taxon>Agaricales</taxon>
        <taxon>Agaricineae</taxon>
        <taxon>Galeropsidaceae</taxon>
        <taxon>Panaeolus</taxon>
    </lineage>
</organism>
<dbReference type="InterPro" id="IPR004045">
    <property type="entry name" value="Glutathione_S-Trfase_N"/>
</dbReference>
<proteinExistence type="predicted"/>
<comment type="caution">
    <text evidence="3">The sequence shown here is derived from an EMBL/GenBank/DDBJ whole genome shotgun (WGS) entry which is preliminary data.</text>
</comment>
<dbReference type="OrthoDB" id="412788at2759"/>
<dbReference type="Gene3D" id="3.40.30.10">
    <property type="entry name" value="Glutaredoxin"/>
    <property type="match status" value="1"/>
</dbReference>
<keyword evidence="1" id="KW-1133">Transmembrane helix</keyword>
<dbReference type="EMBL" id="NHTK01000137">
    <property type="protein sequence ID" value="PPR08123.1"/>
    <property type="molecule type" value="Genomic_DNA"/>
</dbReference>
<dbReference type="STRING" id="181874.A0A409YYX5"/>
<feature type="domain" description="GST N-terminal" evidence="2">
    <location>
        <begin position="5"/>
        <end position="101"/>
    </location>
</feature>
<dbReference type="Pfam" id="PF13417">
    <property type="entry name" value="GST_N_3"/>
    <property type="match status" value="1"/>
</dbReference>
<accession>A0A409YYX5</accession>
<dbReference type="SUPFAM" id="SSF47616">
    <property type="entry name" value="GST C-terminal domain-like"/>
    <property type="match status" value="1"/>
</dbReference>
<feature type="transmembrane region" description="Helical" evidence="1">
    <location>
        <begin position="7"/>
        <end position="26"/>
    </location>
</feature>
<dbReference type="Pfam" id="PF00043">
    <property type="entry name" value="GST_C"/>
    <property type="match status" value="1"/>
</dbReference>
<dbReference type="Proteomes" id="UP000284842">
    <property type="component" value="Unassembled WGS sequence"/>
</dbReference>
<dbReference type="SUPFAM" id="SSF52833">
    <property type="entry name" value="Thioredoxin-like"/>
    <property type="match status" value="1"/>
</dbReference>
<reference evidence="3 4" key="1">
    <citation type="journal article" date="2018" name="Evol. Lett.">
        <title>Horizontal gene cluster transfer increased hallucinogenic mushroom diversity.</title>
        <authorList>
            <person name="Reynolds H.T."/>
            <person name="Vijayakumar V."/>
            <person name="Gluck-Thaler E."/>
            <person name="Korotkin H.B."/>
            <person name="Matheny P.B."/>
            <person name="Slot J.C."/>
        </authorList>
    </citation>
    <scope>NUCLEOTIDE SEQUENCE [LARGE SCALE GENOMIC DNA]</scope>
    <source>
        <strain evidence="3 4">2629</strain>
    </source>
</reference>
<name>A0A409YYX5_9AGAR</name>